<comment type="caution">
    <text evidence="2">The sequence shown here is derived from an EMBL/GenBank/DDBJ whole genome shotgun (WGS) entry which is preliminary data.</text>
</comment>
<dbReference type="EMBL" id="SOCE01000001">
    <property type="protein sequence ID" value="TDU88175.1"/>
    <property type="molecule type" value="Genomic_DNA"/>
</dbReference>
<dbReference type="Proteomes" id="UP000295151">
    <property type="component" value="Unassembled WGS sequence"/>
</dbReference>
<evidence type="ECO:0008006" key="4">
    <source>
        <dbReference type="Google" id="ProtNLM"/>
    </source>
</evidence>
<evidence type="ECO:0000256" key="1">
    <source>
        <dbReference type="SAM" id="MobiDB-lite"/>
    </source>
</evidence>
<name>A0A4R7T8L5_9ACTN</name>
<sequence>MLLREIAATMTVDTFAAEAQTDVVDTPDAVIDTPAETAEAVPSAADTATETDSAPAADAADAEVEPAAPVAEKPKRAPAKKAAPKKTKTLELTLTVTGTADGEWKAELKQGNSYIAKNLLVAAAAVSRAAKELHEDLSGPIDEVIDAAREQQAAKVAALEAELEAARKALAELDD</sequence>
<dbReference type="InterPro" id="IPR046282">
    <property type="entry name" value="DUF6319"/>
</dbReference>
<gene>
    <name evidence="2" type="ORF">EV138_1716</name>
</gene>
<reference evidence="2 3" key="1">
    <citation type="submission" date="2019-03" db="EMBL/GenBank/DDBJ databases">
        <title>Genomic Encyclopedia of Type Strains, Phase III (KMG-III): the genomes of soil and plant-associated and newly described type strains.</title>
        <authorList>
            <person name="Whitman W."/>
        </authorList>
    </citation>
    <scope>NUCLEOTIDE SEQUENCE [LARGE SCALE GENOMIC DNA]</scope>
    <source>
        <strain evidence="2 3">VKM Ac-2575</strain>
    </source>
</reference>
<organism evidence="2 3">
    <name type="scientific">Kribbella voronezhensis</name>
    <dbReference type="NCBI Taxonomy" id="2512212"/>
    <lineage>
        <taxon>Bacteria</taxon>
        <taxon>Bacillati</taxon>
        <taxon>Actinomycetota</taxon>
        <taxon>Actinomycetes</taxon>
        <taxon>Propionibacteriales</taxon>
        <taxon>Kribbellaceae</taxon>
        <taxon>Kribbella</taxon>
    </lineage>
</organism>
<keyword evidence="3" id="KW-1185">Reference proteome</keyword>
<evidence type="ECO:0000313" key="2">
    <source>
        <dbReference type="EMBL" id="TDU88175.1"/>
    </source>
</evidence>
<proteinExistence type="predicted"/>
<dbReference type="Pfam" id="PF19844">
    <property type="entry name" value="DUF6319"/>
    <property type="match status" value="1"/>
</dbReference>
<feature type="region of interest" description="Disordered" evidence="1">
    <location>
        <begin position="32"/>
        <end position="86"/>
    </location>
</feature>
<accession>A0A4R7T8L5</accession>
<protein>
    <recommendedName>
        <fullName evidence="4">Mucin</fullName>
    </recommendedName>
</protein>
<evidence type="ECO:0000313" key="3">
    <source>
        <dbReference type="Proteomes" id="UP000295151"/>
    </source>
</evidence>
<dbReference type="AlphaFoldDB" id="A0A4R7T8L5"/>
<feature type="compositionally biased region" description="Low complexity" evidence="1">
    <location>
        <begin position="42"/>
        <end position="71"/>
    </location>
</feature>
<feature type="compositionally biased region" description="Basic residues" evidence="1">
    <location>
        <begin position="76"/>
        <end position="86"/>
    </location>
</feature>